<reference evidence="1" key="2">
    <citation type="submission" date="2020-09" db="EMBL/GenBank/DDBJ databases">
        <authorList>
            <person name="Sun Q."/>
            <person name="Ohkuma M."/>
        </authorList>
    </citation>
    <scope>NUCLEOTIDE SEQUENCE</scope>
    <source>
        <strain evidence="1">JCM 3313</strain>
    </source>
</reference>
<proteinExistence type="predicted"/>
<organism evidence="1 2">
    <name type="scientific">Saccharothrix coeruleofusca</name>
    <dbReference type="NCBI Taxonomy" id="33919"/>
    <lineage>
        <taxon>Bacteria</taxon>
        <taxon>Bacillati</taxon>
        <taxon>Actinomycetota</taxon>
        <taxon>Actinomycetes</taxon>
        <taxon>Pseudonocardiales</taxon>
        <taxon>Pseudonocardiaceae</taxon>
        <taxon>Saccharothrix</taxon>
    </lineage>
</organism>
<gene>
    <name evidence="1" type="ORF">GCM10010185_27750</name>
</gene>
<dbReference type="RefSeq" id="WP_189223623.1">
    <property type="nucleotide sequence ID" value="NZ_BMRG01000004.1"/>
</dbReference>
<keyword evidence="2" id="KW-1185">Reference proteome</keyword>
<accession>A0A918AKS3</accession>
<sequence>MTTTCPSCGWPADDPAYPVSTHGRVRYVRCVCGIWLVLRDGRLLATAGRPARLR</sequence>
<reference evidence="1" key="1">
    <citation type="journal article" date="2014" name="Int. J. Syst. Evol. Microbiol.">
        <title>Complete genome sequence of Corynebacterium casei LMG S-19264T (=DSM 44701T), isolated from a smear-ripened cheese.</title>
        <authorList>
            <consortium name="US DOE Joint Genome Institute (JGI-PGF)"/>
            <person name="Walter F."/>
            <person name="Albersmeier A."/>
            <person name="Kalinowski J."/>
            <person name="Ruckert C."/>
        </authorList>
    </citation>
    <scope>NUCLEOTIDE SEQUENCE</scope>
    <source>
        <strain evidence="1">JCM 3313</strain>
    </source>
</reference>
<dbReference type="AlphaFoldDB" id="A0A918AKS3"/>
<protein>
    <submittedName>
        <fullName evidence="1">Uncharacterized protein</fullName>
    </submittedName>
</protein>
<comment type="caution">
    <text evidence="1">The sequence shown here is derived from an EMBL/GenBank/DDBJ whole genome shotgun (WGS) entry which is preliminary data.</text>
</comment>
<dbReference type="EMBL" id="BMRG01000004">
    <property type="protein sequence ID" value="GGP53877.1"/>
    <property type="molecule type" value="Genomic_DNA"/>
</dbReference>
<name>A0A918AKS3_9PSEU</name>
<evidence type="ECO:0000313" key="2">
    <source>
        <dbReference type="Proteomes" id="UP000639606"/>
    </source>
</evidence>
<dbReference type="Proteomes" id="UP000639606">
    <property type="component" value="Unassembled WGS sequence"/>
</dbReference>
<evidence type="ECO:0000313" key="1">
    <source>
        <dbReference type="EMBL" id="GGP53877.1"/>
    </source>
</evidence>